<comment type="catalytic activity">
    <reaction evidence="13">
        <text>ATP + H2O = ADP + phosphate + H(+)</text>
        <dbReference type="Rhea" id="RHEA:13065"/>
        <dbReference type="ChEBI" id="CHEBI:15377"/>
        <dbReference type="ChEBI" id="CHEBI:15378"/>
        <dbReference type="ChEBI" id="CHEBI:30616"/>
        <dbReference type="ChEBI" id="CHEBI:43474"/>
        <dbReference type="ChEBI" id="CHEBI:456216"/>
        <dbReference type="EC" id="5.6.2.4"/>
    </reaction>
</comment>
<evidence type="ECO:0000256" key="12">
    <source>
        <dbReference type="ARBA" id="ARBA00034808"/>
    </source>
</evidence>
<dbReference type="SUPFAM" id="SSF52540">
    <property type="entry name" value="P-loop containing nucleoside triphosphate hydrolases"/>
    <property type="match status" value="1"/>
</dbReference>
<feature type="compositionally biased region" description="Acidic residues" evidence="15">
    <location>
        <begin position="245"/>
        <end position="266"/>
    </location>
</feature>
<sequence>MTDEPIRLRGAQRAIRDAYVAHDAGLFTLDCVPGSGKSVVAYHLAAEELLTRYVNGDRTPEQHVAVVSFTRGEAADIVPAIRDRLRTIVDHELVPAADRISDRELEYLAQRVQRASFAGTIDGVLRTVFEEIAHDVGFEGMPAVGSEARLRRVHTACYETVRRDPALTDRLSRLEAAYPDEEYRDGVADLLETAVAYCRDRRLSTADVRRELERTIESVYPGGQPASGDDVLDAIRRFVGGDVDVGSDVDPDVDPDADMDGVDEGAGDAAPTDADRRHVVAADARLHEEWVDRVDDFCAVLSGYREAYRDAIRDRGVVSHTDVAALIDAYFEGRIGDENDENRVRVRERYRTRMRSLIIDEAQDVSAIQHAALAHLVTTETRVFCSGDLLQSIYRWRNADPELFESAIRDGRYLGVEWDTHEHWTATTTYRCRPDVAAAISAIADPVLTDPDRGDIGDLDVTYPGLDAFREPTAGTNVHIAAFDPMHSDPDSYTWCRPVEGRGEAEAVATLVSKGLGDGTFTDGDGEPLDIDVLFRWSSRMEAYEEAFAEAGLRVRNASRNLFACDAVDAVLAVCEWLIAPADPARTRRLLTEDPIDDRTLADAVDAHDGALGHVLDACDLSTAQGHLLEGLATLRRRRDAVLSRPASTYVEDVIEALGLRADPADLAPDRDAAQRVANLDALTATIAQWEADDHLPPRELTDLVDPFRDSPRLGPSQPSVTGADHDVEFRTIHDAKGDEADVVVLANPGFEISRNGVRSNRSVTQGTRAALAPPTNVDVSIDVSLPGYRNGIYDPSDTRDPDVGLRWMTARWRDDVVDVSINEAGADLLVGPDRLRRVAANDRAEEWRLLYVALTRTRDHLVVPLPGTVPYDPRPRDRWLDTIRQQLGFSTERTGTYTLDSASGTAPIDIGVNDVALGARWTPDGTPTRADADVAVTPPRTATLEPWLPRFLRPSTLHPLTERPDEYVIPHLLGNALHTAANDVPADHPLPFDRLGPGDVGRCLHDVLTTLIDRSVSGTTIRERDAIVREIFDETLTETAPHVGADERDALFGFLDRAVLDDFVASDLWALIGDAETVRVEQPVDGLATIGDVEVEIHGTADVVVETPAGERHVADLKISLAALTSDTRKRYELQVATYAFLFERQSSGRGVHRSVETFGRERETITSPWPPSVVEHRLSRLDR</sequence>
<dbReference type="GO" id="GO:0043138">
    <property type="term" value="F:3'-5' DNA helicase activity"/>
    <property type="evidence" value="ECO:0007669"/>
    <property type="project" value="UniProtKB-EC"/>
</dbReference>
<keyword evidence="9" id="KW-0234">DNA repair</keyword>
<evidence type="ECO:0000256" key="4">
    <source>
        <dbReference type="ARBA" id="ARBA00022801"/>
    </source>
</evidence>
<evidence type="ECO:0000256" key="5">
    <source>
        <dbReference type="ARBA" id="ARBA00022806"/>
    </source>
</evidence>
<dbReference type="EMBL" id="FNWU01000002">
    <property type="protein sequence ID" value="SEH46124.1"/>
    <property type="molecule type" value="Genomic_DNA"/>
</dbReference>
<proteinExistence type="predicted"/>
<feature type="region of interest" description="Disordered" evidence="15">
    <location>
        <begin position="243"/>
        <end position="272"/>
    </location>
</feature>
<comment type="catalytic activity">
    <reaction evidence="11">
        <text>Couples ATP hydrolysis with the unwinding of duplex DNA by translocating in the 3'-5' direction.</text>
        <dbReference type="EC" id="5.6.2.4"/>
    </reaction>
</comment>
<evidence type="ECO:0000256" key="1">
    <source>
        <dbReference type="ARBA" id="ARBA00022722"/>
    </source>
</evidence>
<feature type="binding site" evidence="14">
    <location>
        <begin position="31"/>
        <end position="38"/>
    </location>
    <ligand>
        <name>ATP</name>
        <dbReference type="ChEBI" id="CHEBI:30616"/>
    </ligand>
</feature>
<feature type="domain" description="UvrD-like helicase ATP-binding" evidence="16">
    <location>
        <begin position="10"/>
        <end position="433"/>
    </location>
</feature>
<organism evidence="18 19">
    <name type="scientific">Halopenitus malekzadehii</name>
    <dbReference type="NCBI Taxonomy" id="1267564"/>
    <lineage>
        <taxon>Archaea</taxon>
        <taxon>Methanobacteriati</taxon>
        <taxon>Methanobacteriota</taxon>
        <taxon>Stenosarchaea group</taxon>
        <taxon>Halobacteria</taxon>
        <taxon>Halobacteriales</taxon>
        <taxon>Haloferacaceae</taxon>
        <taxon>Halopenitus</taxon>
    </lineage>
</organism>
<evidence type="ECO:0000256" key="7">
    <source>
        <dbReference type="ARBA" id="ARBA00022840"/>
    </source>
</evidence>
<dbReference type="AlphaFoldDB" id="A0A1H6ICN9"/>
<evidence type="ECO:0000256" key="14">
    <source>
        <dbReference type="PROSITE-ProRule" id="PRU00560"/>
    </source>
</evidence>
<evidence type="ECO:0000313" key="19">
    <source>
        <dbReference type="Proteomes" id="UP000199215"/>
    </source>
</evidence>
<accession>A0A1H6ICN9</accession>
<name>A0A1H6ICN9_9EURY</name>
<dbReference type="Gene3D" id="3.40.50.300">
    <property type="entry name" value="P-loop containing nucleotide triphosphate hydrolases"/>
    <property type="match status" value="3"/>
</dbReference>
<evidence type="ECO:0000259" key="16">
    <source>
        <dbReference type="PROSITE" id="PS51198"/>
    </source>
</evidence>
<dbReference type="PANTHER" id="PTHR11070:SF2">
    <property type="entry name" value="ATP-DEPENDENT DNA HELICASE SRS2"/>
    <property type="match status" value="1"/>
</dbReference>
<dbReference type="Gene3D" id="3.90.320.10">
    <property type="match status" value="1"/>
</dbReference>
<keyword evidence="8" id="KW-0238">DNA-binding</keyword>
<dbReference type="Proteomes" id="UP000199215">
    <property type="component" value="Unassembled WGS sequence"/>
</dbReference>
<dbReference type="InterPro" id="IPR014017">
    <property type="entry name" value="DNA_helicase_UvrD-like_C"/>
</dbReference>
<dbReference type="GO" id="GO:0003677">
    <property type="term" value="F:DNA binding"/>
    <property type="evidence" value="ECO:0007669"/>
    <property type="project" value="UniProtKB-KW"/>
</dbReference>
<evidence type="ECO:0000256" key="13">
    <source>
        <dbReference type="ARBA" id="ARBA00048988"/>
    </source>
</evidence>
<evidence type="ECO:0000256" key="3">
    <source>
        <dbReference type="ARBA" id="ARBA00022763"/>
    </source>
</evidence>
<evidence type="ECO:0000259" key="17">
    <source>
        <dbReference type="PROSITE" id="PS51217"/>
    </source>
</evidence>
<evidence type="ECO:0000256" key="15">
    <source>
        <dbReference type="SAM" id="MobiDB-lite"/>
    </source>
</evidence>
<dbReference type="Pfam" id="PF12705">
    <property type="entry name" value="PDDEXK_1"/>
    <property type="match status" value="1"/>
</dbReference>
<reference evidence="18 19" key="1">
    <citation type="submission" date="2016-10" db="EMBL/GenBank/DDBJ databases">
        <authorList>
            <person name="de Groot N.N."/>
        </authorList>
    </citation>
    <scope>NUCLEOTIDE SEQUENCE [LARGE SCALE GENOMIC DNA]</scope>
    <source>
        <strain evidence="18 19">IBRC-M10418</strain>
    </source>
</reference>
<keyword evidence="1" id="KW-0540">Nuclease</keyword>
<dbReference type="PANTHER" id="PTHR11070">
    <property type="entry name" value="UVRD / RECB / PCRA DNA HELICASE FAMILY MEMBER"/>
    <property type="match status" value="1"/>
</dbReference>
<evidence type="ECO:0000256" key="11">
    <source>
        <dbReference type="ARBA" id="ARBA00034617"/>
    </source>
</evidence>
<keyword evidence="7 14" id="KW-0067">ATP-binding</keyword>
<dbReference type="InterPro" id="IPR011604">
    <property type="entry name" value="PDDEXK-like_dom_sf"/>
</dbReference>
<evidence type="ECO:0000256" key="6">
    <source>
        <dbReference type="ARBA" id="ARBA00022839"/>
    </source>
</evidence>
<dbReference type="Gene3D" id="1.10.486.10">
    <property type="entry name" value="PCRA, domain 4"/>
    <property type="match status" value="1"/>
</dbReference>
<keyword evidence="6" id="KW-0269">Exonuclease</keyword>
<keyword evidence="5 14" id="KW-0347">Helicase</keyword>
<dbReference type="STRING" id="1267564.SAMN05192561_102121"/>
<dbReference type="PROSITE" id="PS51198">
    <property type="entry name" value="UVRD_HELICASE_ATP_BIND"/>
    <property type="match status" value="1"/>
</dbReference>
<keyword evidence="10" id="KW-0413">Isomerase</keyword>
<dbReference type="InterPro" id="IPR027417">
    <property type="entry name" value="P-loop_NTPase"/>
</dbReference>
<evidence type="ECO:0000313" key="18">
    <source>
        <dbReference type="EMBL" id="SEH46124.1"/>
    </source>
</evidence>
<feature type="domain" description="UvrD-like helicase C-terminal" evidence="17">
    <location>
        <begin position="438"/>
        <end position="738"/>
    </location>
</feature>
<gene>
    <name evidence="18" type="ORF">SAMN05192561_102121</name>
</gene>
<dbReference type="GO" id="GO:0005524">
    <property type="term" value="F:ATP binding"/>
    <property type="evidence" value="ECO:0007669"/>
    <property type="project" value="UniProtKB-UniRule"/>
</dbReference>
<dbReference type="EC" id="5.6.2.4" evidence="12"/>
<protein>
    <recommendedName>
        <fullName evidence="12">DNA 3'-5' helicase</fullName>
        <ecNumber evidence="12">5.6.2.4</ecNumber>
    </recommendedName>
</protein>
<keyword evidence="3" id="KW-0227">DNA damage</keyword>
<dbReference type="GO" id="GO:0000725">
    <property type="term" value="P:recombinational repair"/>
    <property type="evidence" value="ECO:0007669"/>
    <property type="project" value="TreeGrafter"/>
</dbReference>
<dbReference type="Pfam" id="PF13361">
    <property type="entry name" value="UvrD_C"/>
    <property type="match status" value="1"/>
</dbReference>
<evidence type="ECO:0000256" key="2">
    <source>
        <dbReference type="ARBA" id="ARBA00022741"/>
    </source>
</evidence>
<keyword evidence="4 14" id="KW-0378">Hydrolase</keyword>
<evidence type="ECO:0000256" key="10">
    <source>
        <dbReference type="ARBA" id="ARBA00023235"/>
    </source>
</evidence>
<evidence type="ECO:0000256" key="8">
    <source>
        <dbReference type="ARBA" id="ARBA00023125"/>
    </source>
</evidence>
<dbReference type="InterPro" id="IPR038726">
    <property type="entry name" value="PDDEXK_AddAB-type"/>
</dbReference>
<dbReference type="OrthoDB" id="203178at2157"/>
<keyword evidence="2 14" id="KW-0547">Nucleotide-binding</keyword>
<evidence type="ECO:0000256" key="9">
    <source>
        <dbReference type="ARBA" id="ARBA00023204"/>
    </source>
</evidence>
<keyword evidence="19" id="KW-1185">Reference proteome</keyword>
<dbReference type="InterPro" id="IPR000212">
    <property type="entry name" value="DNA_helicase_UvrD/REP"/>
</dbReference>
<dbReference type="Pfam" id="PF00580">
    <property type="entry name" value="UvrD-helicase"/>
    <property type="match status" value="1"/>
</dbReference>
<dbReference type="InterPro" id="IPR014016">
    <property type="entry name" value="UvrD-like_ATP-bd"/>
</dbReference>
<dbReference type="PROSITE" id="PS51217">
    <property type="entry name" value="UVRD_HELICASE_CTER"/>
    <property type="match status" value="1"/>
</dbReference>
<dbReference type="GO" id="GO:0004527">
    <property type="term" value="F:exonuclease activity"/>
    <property type="evidence" value="ECO:0007669"/>
    <property type="project" value="UniProtKB-KW"/>
</dbReference>
<dbReference type="RefSeq" id="WP_092815984.1">
    <property type="nucleotide sequence ID" value="NZ_FNWU01000002.1"/>
</dbReference>